<dbReference type="EMBL" id="JABFTP020000186">
    <property type="protein sequence ID" value="KAL3289805.1"/>
    <property type="molecule type" value="Genomic_DNA"/>
</dbReference>
<evidence type="ECO:0000256" key="1">
    <source>
        <dbReference type="SAM" id="MobiDB-lite"/>
    </source>
</evidence>
<keyword evidence="3" id="KW-1185">Reference proteome</keyword>
<sequence length="57" mass="6312">IIGQNEGVNLEDLEERVPNITKSEVKHAIKVHKNGKATGPDEIHAETTKNRPLANKE</sequence>
<name>A0ABD2PH98_9CUCU</name>
<reference evidence="2 3" key="1">
    <citation type="journal article" date="2021" name="BMC Biol.">
        <title>Horizontally acquired antibacterial genes associated with adaptive radiation of ladybird beetles.</title>
        <authorList>
            <person name="Li H.S."/>
            <person name="Tang X.F."/>
            <person name="Huang Y.H."/>
            <person name="Xu Z.Y."/>
            <person name="Chen M.L."/>
            <person name="Du X.Y."/>
            <person name="Qiu B.Y."/>
            <person name="Chen P.T."/>
            <person name="Zhang W."/>
            <person name="Slipinski A."/>
            <person name="Escalona H.E."/>
            <person name="Waterhouse R.M."/>
            <person name="Zwick A."/>
            <person name="Pang H."/>
        </authorList>
    </citation>
    <scope>NUCLEOTIDE SEQUENCE [LARGE SCALE GENOMIC DNA]</scope>
    <source>
        <strain evidence="2">SYSU2018</strain>
    </source>
</reference>
<feature type="region of interest" description="Disordered" evidence="1">
    <location>
        <begin position="31"/>
        <end position="57"/>
    </location>
</feature>
<dbReference type="Proteomes" id="UP001516400">
    <property type="component" value="Unassembled WGS sequence"/>
</dbReference>
<feature type="non-terminal residue" evidence="2">
    <location>
        <position position="1"/>
    </location>
</feature>
<evidence type="ECO:0000313" key="3">
    <source>
        <dbReference type="Proteomes" id="UP001516400"/>
    </source>
</evidence>
<accession>A0ABD2PH98</accession>
<proteinExistence type="predicted"/>
<evidence type="ECO:0000313" key="2">
    <source>
        <dbReference type="EMBL" id="KAL3289805.1"/>
    </source>
</evidence>
<protein>
    <submittedName>
        <fullName evidence="2">Uncharacterized protein</fullName>
    </submittedName>
</protein>
<dbReference type="AlphaFoldDB" id="A0ABD2PH98"/>
<comment type="caution">
    <text evidence="2">The sequence shown here is derived from an EMBL/GenBank/DDBJ whole genome shotgun (WGS) entry which is preliminary data.</text>
</comment>
<gene>
    <name evidence="2" type="ORF">HHI36_023197</name>
</gene>
<organism evidence="2 3">
    <name type="scientific">Cryptolaemus montrouzieri</name>
    <dbReference type="NCBI Taxonomy" id="559131"/>
    <lineage>
        <taxon>Eukaryota</taxon>
        <taxon>Metazoa</taxon>
        <taxon>Ecdysozoa</taxon>
        <taxon>Arthropoda</taxon>
        <taxon>Hexapoda</taxon>
        <taxon>Insecta</taxon>
        <taxon>Pterygota</taxon>
        <taxon>Neoptera</taxon>
        <taxon>Endopterygota</taxon>
        <taxon>Coleoptera</taxon>
        <taxon>Polyphaga</taxon>
        <taxon>Cucujiformia</taxon>
        <taxon>Coccinelloidea</taxon>
        <taxon>Coccinellidae</taxon>
        <taxon>Scymninae</taxon>
        <taxon>Scymnini</taxon>
        <taxon>Cryptolaemus</taxon>
    </lineage>
</organism>
<feature type="compositionally biased region" description="Basic and acidic residues" evidence="1">
    <location>
        <begin position="39"/>
        <end position="57"/>
    </location>
</feature>